<evidence type="ECO:0000256" key="5">
    <source>
        <dbReference type="ARBA" id="ARBA00023284"/>
    </source>
</evidence>
<evidence type="ECO:0000256" key="3">
    <source>
        <dbReference type="ARBA" id="ARBA00023002"/>
    </source>
</evidence>
<evidence type="ECO:0000259" key="7">
    <source>
        <dbReference type="Pfam" id="PF13462"/>
    </source>
</evidence>
<evidence type="ECO:0000256" key="1">
    <source>
        <dbReference type="ARBA" id="ARBA00005791"/>
    </source>
</evidence>
<evidence type="ECO:0000256" key="2">
    <source>
        <dbReference type="ARBA" id="ARBA00022729"/>
    </source>
</evidence>
<sequence length="247" mass="25885">MNKRTKSKNSPAAAQGVDRGRGILVQVAVAAVLIGLIAAIGINVALKKAERDDPGPIPVIGAQPGTDPAGVTASITEAGAIRIGKPSAARTIRVVADLQCPACRQFEASYGPLLTDAVNAGTVSAEYDIIAFLDRASSTEYSTRAANASYCAAESNPTRYQSWLQTMFEHQPAEGGDGLPDNTIIEIGESAGYSDPEFARCITDQTYRKFVRAHTLDVLDSGIQSTPSILVDGNPIDPEQLPGTIGS</sequence>
<comment type="similarity">
    <text evidence="1">Belongs to the thioredoxin family. DsbA subfamily.</text>
</comment>
<evidence type="ECO:0000313" key="8">
    <source>
        <dbReference type="EMBL" id="MFI1463543.1"/>
    </source>
</evidence>
<dbReference type="Gene3D" id="3.40.30.10">
    <property type="entry name" value="Glutaredoxin"/>
    <property type="match status" value="1"/>
</dbReference>
<keyword evidence="5" id="KW-0676">Redox-active center</keyword>
<dbReference type="PANTHER" id="PTHR13887">
    <property type="entry name" value="GLUTATHIONE S-TRANSFERASE KAPPA"/>
    <property type="match status" value="1"/>
</dbReference>
<keyword evidence="6" id="KW-0812">Transmembrane</keyword>
<reference evidence="8 9" key="1">
    <citation type="submission" date="2024-10" db="EMBL/GenBank/DDBJ databases">
        <title>The Natural Products Discovery Center: Release of the First 8490 Sequenced Strains for Exploring Actinobacteria Biosynthetic Diversity.</title>
        <authorList>
            <person name="Kalkreuter E."/>
            <person name="Kautsar S.A."/>
            <person name="Yang D."/>
            <person name="Bader C.D."/>
            <person name="Teijaro C.N."/>
            <person name="Fluegel L."/>
            <person name="Davis C.M."/>
            <person name="Simpson J.R."/>
            <person name="Lauterbach L."/>
            <person name="Steele A.D."/>
            <person name="Gui C."/>
            <person name="Meng S."/>
            <person name="Li G."/>
            <person name="Viehrig K."/>
            <person name="Ye F."/>
            <person name="Su P."/>
            <person name="Kiefer A.F."/>
            <person name="Nichols A."/>
            <person name="Cepeda A.J."/>
            <person name="Yan W."/>
            <person name="Fan B."/>
            <person name="Jiang Y."/>
            <person name="Adhikari A."/>
            <person name="Zheng C.-J."/>
            <person name="Schuster L."/>
            <person name="Cowan T.M."/>
            <person name="Smanski M.J."/>
            <person name="Chevrette M.G."/>
            <person name="De Carvalho L.P.S."/>
            <person name="Shen B."/>
        </authorList>
    </citation>
    <scope>NUCLEOTIDE SEQUENCE [LARGE SCALE GENOMIC DNA]</scope>
    <source>
        <strain evidence="8 9">NPDC020568</strain>
    </source>
</reference>
<accession>A0ABW7TV13</accession>
<keyword evidence="6" id="KW-0472">Membrane</keyword>
<dbReference type="InterPro" id="IPR012336">
    <property type="entry name" value="Thioredoxin-like_fold"/>
</dbReference>
<dbReference type="RefSeq" id="WP_051157845.1">
    <property type="nucleotide sequence ID" value="NZ_JBIRUQ010000005.1"/>
</dbReference>
<feature type="transmembrane region" description="Helical" evidence="6">
    <location>
        <begin position="23"/>
        <end position="46"/>
    </location>
</feature>
<dbReference type="Proteomes" id="UP001611263">
    <property type="component" value="Unassembled WGS sequence"/>
</dbReference>
<evidence type="ECO:0000256" key="4">
    <source>
        <dbReference type="ARBA" id="ARBA00023157"/>
    </source>
</evidence>
<protein>
    <submittedName>
        <fullName evidence="8">DsbA family protein</fullName>
    </submittedName>
</protein>
<keyword evidence="3" id="KW-0560">Oxidoreductase</keyword>
<evidence type="ECO:0000256" key="6">
    <source>
        <dbReference type="SAM" id="Phobius"/>
    </source>
</evidence>
<proteinExistence type="inferred from homology"/>
<dbReference type="EMBL" id="JBIRUQ010000005">
    <property type="protein sequence ID" value="MFI1463543.1"/>
    <property type="molecule type" value="Genomic_DNA"/>
</dbReference>
<organism evidence="8 9">
    <name type="scientific">Nocardia carnea</name>
    <dbReference type="NCBI Taxonomy" id="37328"/>
    <lineage>
        <taxon>Bacteria</taxon>
        <taxon>Bacillati</taxon>
        <taxon>Actinomycetota</taxon>
        <taxon>Actinomycetes</taxon>
        <taxon>Mycobacteriales</taxon>
        <taxon>Nocardiaceae</taxon>
        <taxon>Nocardia</taxon>
    </lineage>
</organism>
<dbReference type="Pfam" id="PF13462">
    <property type="entry name" value="Thioredoxin_4"/>
    <property type="match status" value="1"/>
</dbReference>
<feature type="domain" description="Thioredoxin-like fold" evidence="7">
    <location>
        <begin position="79"/>
        <end position="237"/>
    </location>
</feature>
<dbReference type="InterPro" id="IPR036249">
    <property type="entry name" value="Thioredoxin-like_sf"/>
</dbReference>
<keyword evidence="6" id="KW-1133">Transmembrane helix</keyword>
<keyword evidence="4" id="KW-1015">Disulfide bond</keyword>
<name>A0ABW7TV13_9NOCA</name>
<dbReference type="PANTHER" id="PTHR13887:SF14">
    <property type="entry name" value="DISULFIDE BOND FORMATION PROTEIN D"/>
    <property type="match status" value="1"/>
</dbReference>
<gene>
    <name evidence="8" type="ORF">ACH4WX_22735</name>
</gene>
<dbReference type="SUPFAM" id="SSF52833">
    <property type="entry name" value="Thioredoxin-like"/>
    <property type="match status" value="1"/>
</dbReference>
<comment type="caution">
    <text evidence="8">The sequence shown here is derived from an EMBL/GenBank/DDBJ whole genome shotgun (WGS) entry which is preliminary data.</text>
</comment>
<evidence type="ECO:0000313" key="9">
    <source>
        <dbReference type="Proteomes" id="UP001611263"/>
    </source>
</evidence>
<keyword evidence="9" id="KW-1185">Reference proteome</keyword>
<dbReference type="GeneID" id="93506600"/>
<keyword evidence="2" id="KW-0732">Signal</keyword>